<comment type="caution">
    <text evidence="4">The sequence shown here is derived from an EMBL/GenBank/DDBJ whole genome shotgun (WGS) entry which is preliminary data.</text>
</comment>
<gene>
    <name evidence="4" type="ORF">EV644_110248</name>
</gene>
<keyword evidence="5" id="KW-1185">Reference proteome</keyword>
<dbReference type="EMBL" id="SLWM01000010">
    <property type="protein sequence ID" value="TCO19597.1"/>
    <property type="molecule type" value="Genomic_DNA"/>
</dbReference>
<dbReference type="Pfam" id="PF08751">
    <property type="entry name" value="TrwC"/>
    <property type="match status" value="1"/>
</dbReference>
<evidence type="ECO:0000313" key="5">
    <source>
        <dbReference type="Proteomes" id="UP000295818"/>
    </source>
</evidence>
<name>A0ABY2BHH0_9ACTN</name>
<feature type="coiled-coil region" evidence="1">
    <location>
        <begin position="173"/>
        <end position="200"/>
    </location>
</feature>
<feature type="region of interest" description="Disordered" evidence="2">
    <location>
        <begin position="36"/>
        <end position="74"/>
    </location>
</feature>
<accession>A0ABY2BHH0</accession>
<proteinExistence type="predicted"/>
<reference evidence="4 5" key="1">
    <citation type="journal article" date="2015" name="Stand. Genomic Sci.">
        <title>Genomic Encyclopedia of Bacterial and Archaeal Type Strains, Phase III: the genomes of soil and plant-associated and newly described type strains.</title>
        <authorList>
            <person name="Whitman W.B."/>
            <person name="Woyke T."/>
            <person name="Klenk H.P."/>
            <person name="Zhou Y."/>
            <person name="Lilburn T.G."/>
            <person name="Beck B.J."/>
            <person name="De Vos P."/>
            <person name="Vandamme P."/>
            <person name="Eisen J.A."/>
            <person name="Garrity G."/>
            <person name="Hugenholtz P."/>
            <person name="Kyrpides N.C."/>
        </authorList>
    </citation>
    <scope>NUCLEOTIDE SEQUENCE [LARGE SCALE GENOMIC DNA]</scope>
    <source>
        <strain evidence="4 5">VKM Ac-2538</strain>
    </source>
</reference>
<evidence type="ECO:0000256" key="2">
    <source>
        <dbReference type="SAM" id="MobiDB-lite"/>
    </source>
</evidence>
<evidence type="ECO:0000256" key="1">
    <source>
        <dbReference type="SAM" id="Coils"/>
    </source>
</evidence>
<evidence type="ECO:0000313" key="4">
    <source>
        <dbReference type="EMBL" id="TCO19597.1"/>
    </source>
</evidence>
<feature type="domain" description="TrwC relaxase" evidence="3">
    <location>
        <begin position="84"/>
        <end position="319"/>
    </location>
</feature>
<protein>
    <submittedName>
        <fullName evidence="4">Conjugative relaxase-like TrwC/TraI family protein</fullName>
    </submittedName>
</protein>
<sequence length="411" mass="44753">MTICILERSRLSAQPWNVVRRIGALRSPARSYRRSWRSSCPREASTRSSGRPVLSCSTPSRHSARRQHSAPRSRDVLSIHRLTAGDGFKYLLKAVASGDVDRRMATPLTAYYTAAGYPAGRWAGSGLTGLGDGRLQPGQEVTEAQMTALFGRAEDPLTGRTLGRPYPVFPSASTRITARVDALEKNLGQTERENAIATIRSEEARRRTKQAVAGFDITFSPVKSVSALWATADVGVQEQIAAAHYRAIDEVIGLIEKHAAFTRTGEAGVAQIDTQGVIATAFDHWDSRGGDPQLHTHLVIANRVQGIDGRWRTLDGRVLSALRSPCLRFTTSCWPTSSPAGSGHSGRFETAGRAAILPSRSRAFPTSSSACSPREPNRSRATSQTCWRSGPLTRHHRGAARCTSFARRRPS</sequence>
<dbReference type="NCBIfam" id="NF041492">
    <property type="entry name" value="MobF"/>
    <property type="match status" value="1"/>
</dbReference>
<feature type="region of interest" description="Disordered" evidence="2">
    <location>
        <begin position="361"/>
        <end position="392"/>
    </location>
</feature>
<feature type="compositionally biased region" description="Basic residues" evidence="2">
    <location>
        <begin position="62"/>
        <end position="71"/>
    </location>
</feature>
<keyword evidence="1" id="KW-0175">Coiled coil</keyword>
<dbReference type="SUPFAM" id="SSF55464">
    <property type="entry name" value="Origin of replication-binding domain, RBD-like"/>
    <property type="match status" value="1"/>
</dbReference>
<evidence type="ECO:0000259" key="3">
    <source>
        <dbReference type="Pfam" id="PF08751"/>
    </source>
</evidence>
<dbReference type="Proteomes" id="UP000295818">
    <property type="component" value="Unassembled WGS sequence"/>
</dbReference>
<organism evidence="4 5">
    <name type="scientific">Kribbella orskensis</name>
    <dbReference type="NCBI Taxonomy" id="2512216"/>
    <lineage>
        <taxon>Bacteria</taxon>
        <taxon>Bacillati</taxon>
        <taxon>Actinomycetota</taxon>
        <taxon>Actinomycetes</taxon>
        <taxon>Propionibacteriales</taxon>
        <taxon>Kribbellaceae</taxon>
        <taxon>Kribbella</taxon>
    </lineage>
</organism>
<dbReference type="InterPro" id="IPR014862">
    <property type="entry name" value="TrwC"/>
</dbReference>